<keyword evidence="1" id="KW-0472">Membrane</keyword>
<dbReference type="AlphaFoldDB" id="A0A1R4ES29"/>
<keyword evidence="3" id="KW-1185">Reference proteome</keyword>
<name>A0A1R4ES29_9MICO</name>
<organism evidence="2 3">
    <name type="scientific">Agrococcus casei LMG 22410</name>
    <dbReference type="NCBI Taxonomy" id="1255656"/>
    <lineage>
        <taxon>Bacteria</taxon>
        <taxon>Bacillati</taxon>
        <taxon>Actinomycetota</taxon>
        <taxon>Actinomycetes</taxon>
        <taxon>Micrococcales</taxon>
        <taxon>Microbacteriaceae</taxon>
        <taxon>Agrococcus</taxon>
    </lineage>
</organism>
<feature type="transmembrane region" description="Helical" evidence="1">
    <location>
        <begin position="116"/>
        <end position="139"/>
    </location>
</feature>
<proteinExistence type="predicted"/>
<keyword evidence="1" id="KW-1133">Transmembrane helix</keyword>
<dbReference type="EMBL" id="FUHU01000003">
    <property type="protein sequence ID" value="SJM46497.1"/>
    <property type="molecule type" value="Genomic_DNA"/>
</dbReference>
<dbReference type="Proteomes" id="UP000195787">
    <property type="component" value="Unassembled WGS sequence"/>
</dbReference>
<accession>A0A1R4ES29</accession>
<dbReference type="GeneID" id="303171697"/>
<keyword evidence="1" id="KW-0812">Transmembrane</keyword>
<feature type="transmembrane region" description="Helical" evidence="1">
    <location>
        <begin position="79"/>
        <end position="104"/>
    </location>
</feature>
<feature type="transmembrane region" description="Helical" evidence="1">
    <location>
        <begin position="47"/>
        <end position="67"/>
    </location>
</feature>
<evidence type="ECO:0000313" key="3">
    <source>
        <dbReference type="Proteomes" id="UP000195787"/>
    </source>
</evidence>
<evidence type="ECO:0000256" key="1">
    <source>
        <dbReference type="SAM" id="Phobius"/>
    </source>
</evidence>
<reference evidence="2 3" key="1">
    <citation type="submission" date="2017-02" db="EMBL/GenBank/DDBJ databases">
        <authorList>
            <person name="Peterson S.W."/>
        </authorList>
    </citation>
    <scope>NUCLEOTIDE SEQUENCE [LARGE SCALE GENOMIC DNA]</scope>
    <source>
        <strain evidence="2 3">LMG 22410</strain>
    </source>
</reference>
<protein>
    <submittedName>
        <fullName evidence="2">Uncharacterized protein</fullName>
    </submittedName>
</protein>
<dbReference type="RefSeq" id="WP_086990059.1">
    <property type="nucleotide sequence ID" value="NZ_FUHU01000003.1"/>
</dbReference>
<evidence type="ECO:0000313" key="2">
    <source>
        <dbReference type="EMBL" id="SJM46497.1"/>
    </source>
</evidence>
<gene>
    <name evidence="2" type="ORF">CZ674_00535</name>
</gene>
<sequence length="226" mass="24288">MSLTAPPMGYWRRWRVSMLMPALGVIGLLAVAVVVPAIVVMPEFWPVWLAIAFVGCGASAAGALGVARTSLGAHSVRTAYGSVWCLMLLWWLIGAALGVVVVTVLQWKEAAGLGRFGLVALAVALLVLAVAASAIDPVLKTKLKASEIRPGQVVTPARLHFWQMSWKSAAIGVVEFADQHGQKRYAVTLPDSDGSADERVEEGFVLFDVTSPERPHRFVKEFDPNA</sequence>